<comment type="caution">
    <text evidence="4">The sequence shown here is derived from an EMBL/GenBank/DDBJ whole genome shotgun (WGS) entry which is preliminary data.</text>
</comment>
<gene>
    <name evidence="4" type="ORF">S06H3_24198</name>
</gene>
<dbReference type="EMBL" id="BARV01013381">
    <property type="protein sequence ID" value="GAI21983.1"/>
    <property type="molecule type" value="Genomic_DNA"/>
</dbReference>
<sequence>MSMLNLLGSHDTKRFLTLCKGDIRKFKLSLIFLMTFPGVPMIYYGDEVGMMGEKDPDCRRTMIWDKTLWDKKINSIYRKLINFRMEHESLRSGNLETLFVFNRFYAYQRLKE</sequence>
<keyword evidence="1" id="KW-0378">Hydrolase</keyword>
<dbReference type="SUPFAM" id="SSF51445">
    <property type="entry name" value="(Trans)glycosidases"/>
    <property type="match status" value="1"/>
</dbReference>
<organism evidence="4">
    <name type="scientific">marine sediment metagenome</name>
    <dbReference type="NCBI Taxonomy" id="412755"/>
    <lineage>
        <taxon>unclassified sequences</taxon>
        <taxon>metagenomes</taxon>
        <taxon>ecological metagenomes</taxon>
    </lineage>
</organism>
<name>X1LSE7_9ZZZZ</name>
<evidence type="ECO:0000313" key="4">
    <source>
        <dbReference type="EMBL" id="GAI21983.1"/>
    </source>
</evidence>
<keyword evidence="2" id="KW-0326">Glycosidase</keyword>
<dbReference type="GO" id="GO:0005975">
    <property type="term" value="P:carbohydrate metabolic process"/>
    <property type="evidence" value="ECO:0007669"/>
    <property type="project" value="InterPro"/>
</dbReference>
<dbReference type="GO" id="GO:0016798">
    <property type="term" value="F:hydrolase activity, acting on glycosyl bonds"/>
    <property type="evidence" value="ECO:0007669"/>
    <property type="project" value="UniProtKB-KW"/>
</dbReference>
<protein>
    <recommendedName>
        <fullName evidence="3">Glycosyl hydrolase family 13 catalytic domain-containing protein</fullName>
    </recommendedName>
</protein>
<evidence type="ECO:0000259" key="3">
    <source>
        <dbReference type="Pfam" id="PF00128"/>
    </source>
</evidence>
<reference evidence="4" key="1">
    <citation type="journal article" date="2014" name="Front. Microbiol.">
        <title>High frequency of phylogenetically diverse reductive dehalogenase-homologous genes in deep subseafloor sedimentary metagenomes.</title>
        <authorList>
            <person name="Kawai M."/>
            <person name="Futagami T."/>
            <person name="Toyoda A."/>
            <person name="Takaki Y."/>
            <person name="Nishi S."/>
            <person name="Hori S."/>
            <person name="Arai W."/>
            <person name="Tsubouchi T."/>
            <person name="Morono Y."/>
            <person name="Uchiyama I."/>
            <person name="Ito T."/>
            <person name="Fujiyama A."/>
            <person name="Inagaki F."/>
            <person name="Takami H."/>
        </authorList>
    </citation>
    <scope>NUCLEOTIDE SEQUENCE</scope>
    <source>
        <strain evidence="4">Expedition CK06-06</strain>
    </source>
</reference>
<feature type="non-terminal residue" evidence="4">
    <location>
        <position position="112"/>
    </location>
</feature>
<dbReference type="PANTHER" id="PTHR10357">
    <property type="entry name" value="ALPHA-AMYLASE FAMILY MEMBER"/>
    <property type="match status" value="1"/>
</dbReference>
<dbReference type="Pfam" id="PF00128">
    <property type="entry name" value="Alpha-amylase"/>
    <property type="match status" value="1"/>
</dbReference>
<evidence type="ECO:0000256" key="1">
    <source>
        <dbReference type="ARBA" id="ARBA00022801"/>
    </source>
</evidence>
<dbReference type="InterPro" id="IPR017853">
    <property type="entry name" value="GH"/>
</dbReference>
<accession>X1LSE7</accession>
<feature type="domain" description="Glycosyl hydrolase family 13 catalytic" evidence="3">
    <location>
        <begin position="6"/>
        <end position="79"/>
    </location>
</feature>
<dbReference type="InterPro" id="IPR006047">
    <property type="entry name" value="GH13_cat_dom"/>
</dbReference>
<evidence type="ECO:0000256" key="2">
    <source>
        <dbReference type="ARBA" id="ARBA00023295"/>
    </source>
</evidence>
<dbReference type="PANTHER" id="PTHR10357:SF210">
    <property type="entry name" value="MALTODEXTRIN GLUCOSIDASE"/>
    <property type="match status" value="1"/>
</dbReference>
<dbReference type="AlphaFoldDB" id="X1LSE7"/>
<proteinExistence type="predicted"/>
<dbReference type="Gene3D" id="3.20.20.80">
    <property type="entry name" value="Glycosidases"/>
    <property type="match status" value="1"/>
</dbReference>